<keyword evidence="4" id="KW-1185">Reference proteome</keyword>
<dbReference type="CDD" id="cd08894">
    <property type="entry name" value="SRPBCC_CalC_Aha1-like_1"/>
    <property type="match status" value="1"/>
</dbReference>
<organism evidence="3 4">
    <name type="scientific">Dinghuibacter silviterrae</name>
    <dbReference type="NCBI Taxonomy" id="1539049"/>
    <lineage>
        <taxon>Bacteria</taxon>
        <taxon>Pseudomonadati</taxon>
        <taxon>Bacteroidota</taxon>
        <taxon>Chitinophagia</taxon>
        <taxon>Chitinophagales</taxon>
        <taxon>Chitinophagaceae</taxon>
        <taxon>Dinghuibacter</taxon>
    </lineage>
</organism>
<name>A0A4R8DXR8_9BACT</name>
<proteinExistence type="inferred from homology"/>
<evidence type="ECO:0000313" key="3">
    <source>
        <dbReference type="EMBL" id="TDX02011.1"/>
    </source>
</evidence>
<comment type="similarity">
    <text evidence="1">Belongs to the AHA1 family.</text>
</comment>
<protein>
    <submittedName>
        <fullName evidence="3">Uncharacterized protein YndB with AHSA1/START domain</fullName>
    </submittedName>
</protein>
<dbReference type="InterPro" id="IPR023393">
    <property type="entry name" value="START-like_dom_sf"/>
</dbReference>
<dbReference type="Proteomes" id="UP000294498">
    <property type="component" value="Unassembled WGS sequence"/>
</dbReference>
<accession>A0A4R8DXR8</accession>
<evidence type="ECO:0000259" key="2">
    <source>
        <dbReference type="Pfam" id="PF08327"/>
    </source>
</evidence>
<dbReference type="InterPro" id="IPR013538">
    <property type="entry name" value="ASHA1/2-like_C"/>
</dbReference>
<evidence type="ECO:0000256" key="1">
    <source>
        <dbReference type="ARBA" id="ARBA00006817"/>
    </source>
</evidence>
<sequence length="150" mass="17366">MEHTKSNRGMTLTRTFDAPVELLWEVWTKPEHICQWWGPNGFTCTIQTMEVKKGGDWELVLHGPDGTDYKNKSVFKEVVPLKKLVYEHDSAPRFVATVEFEALGDKTHLTWDMLFESEEEFIRTVKTFKADEGQKQNADKLAAYLKSVRV</sequence>
<dbReference type="Pfam" id="PF08327">
    <property type="entry name" value="AHSA1"/>
    <property type="match status" value="1"/>
</dbReference>
<dbReference type="SUPFAM" id="SSF55961">
    <property type="entry name" value="Bet v1-like"/>
    <property type="match status" value="1"/>
</dbReference>
<evidence type="ECO:0000313" key="4">
    <source>
        <dbReference type="Proteomes" id="UP000294498"/>
    </source>
</evidence>
<dbReference type="AlphaFoldDB" id="A0A4R8DXR8"/>
<dbReference type="EMBL" id="SODV01000001">
    <property type="protein sequence ID" value="TDX02011.1"/>
    <property type="molecule type" value="Genomic_DNA"/>
</dbReference>
<gene>
    <name evidence="3" type="ORF">EDB95_3058</name>
</gene>
<dbReference type="RefSeq" id="WP_133994639.1">
    <property type="nucleotide sequence ID" value="NZ_SODV01000001.1"/>
</dbReference>
<dbReference type="Gene3D" id="3.30.530.20">
    <property type="match status" value="1"/>
</dbReference>
<comment type="caution">
    <text evidence="3">The sequence shown here is derived from an EMBL/GenBank/DDBJ whole genome shotgun (WGS) entry which is preliminary data.</text>
</comment>
<dbReference type="OrthoDB" id="384974at2"/>
<feature type="domain" description="Activator of Hsp90 ATPase homologue 1/2-like C-terminal" evidence="2">
    <location>
        <begin position="17"/>
        <end position="146"/>
    </location>
</feature>
<reference evidence="3 4" key="1">
    <citation type="submission" date="2019-03" db="EMBL/GenBank/DDBJ databases">
        <title>Genomic Encyclopedia of Type Strains, Phase IV (KMG-IV): sequencing the most valuable type-strain genomes for metagenomic binning, comparative biology and taxonomic classification.</title>
        <authorList>
            <person name="Goeker M."/>
        </authorList>
    </citation>
    <scope>NUCLEOTIDE SEQUENCE [LARGE SCALE GENOMIC DNA]</scope>
    <source>
        <strain evidence="3 4">DSM 100059</strain>
    </source>
</reference>